<comment type="subcellular location">
    <subcellularLocation>
        <location evidence="2 19">Cell membrane</location>
        <topology evidence="2 19">Multi-pass membrane protein</topology>
    </subcellularLocation>
</comment>
<feature type="transmembrane region" description="Helical" evidence="19">
    <location>
        <begin position="118"/>
        <end position="141"/>
    </location>
</feature>
<evidence type="ECO:0000256" key="4">
    <source>
        <dbReference type="ARBA" id="ARBA00010561"/>
    </source>
</evidence>
<evidence type="ECO:0000256" key="5">
    <source>
        <dbReference type="ARBA" id="ARBA00013200"/>
    </source>
</evidence>
<evidence type="ECO:0000256" key="19">
    <source>
        <dbReference type="HAMAP-Rule" id="MF_00719"/>
    </source>
</evidence>
<dbReference type="PANTHER" id="PTHR34148:SF1">
    <property type="entry name" value="ADENOSYLCOBINAMIDE-GDP RIBAZOLETRANSFERASE"/>
    <property type="match status" value="1"/>
</dbReference>
<organism evidence="20 21">
    <name type="scientific">Pseudooctadecabacter jejudonensis</name>
    <dbReference type="NCBI Taxonomy" id="1391910"/>
    <lineage>
        <taxon>Bacteria</taxon>
        <taxon>Pseudomonadati</taxon>
        <taxon>Pseudomonadota</taxon>
        <taxon>Alphaproteobacteria</taxon>
        <taxon>Rhodobacterales</taxon>
        <taxon>Paracoccaceae</taxon>
        <taxon>Pseudooctadecabacter</taxon>
    </lineage>
</organism>
<dbReference type="EMBL" id="FWFT01000001">
    <property type="protein sequence ID" value="SLN20722.1"/>
    <property type="molecule type" value="Genomic_DNA"/>
</dbReference>
<evidence type="ECO:0000256" key="9">
    <source>
        <dbReference type="ARBA" id="ARBA00022679"/>
    </source>
</evidence>
<evidence type="ECO:0000256" key="15">
    <source>
        <dbReference type="ARBA" id="ARBA00032605"/>
    </source>
</evidence>
<dbReference type="EC" id="2.7.8.26" evidence="5 19"/>
<evidence type="ECO:0000256" key="2">
    <source>
        <dbReference type="ARBA" id="ARBA00004651"/>
    </source>
</evidence>
<dbReference type="GO" id="GO:0009236">
    <property type="term" value="P:cobalamin biosynthetic process"/>
    <property type="evidence" value="ECO:0007669"/>
    <property type="project" value="UniProtKB-UniRule"/>
</dbReference>
<dbReference type="GO" id="GO:0051073">
    <property type="term" value="F:adenosylcobinamide-GDP ribazoletransferase activity"/>
    <property type="evidence" value="ECO:0007669"/>
    <property type="project" value="UniProtKB-UniRule"/>
</dbReference>
<protein>
    <recommendedName>
        <fullName evidence="6 19">Adenosylcobinamide-GDP ribazoletransferase</fullName>
        <ecNumber evidence="5 19">2.7.8.26</ecNumber>
    </recommendedName>
    <alternativeName>
        <fullName evidence="16 19">Cobalamin synthase</fullName>
    </alternativeName>
    <alternativeName>
        <fullName evidence="15 19">Cobalamin-5'-phosphate synthase</fullName>
    </alternativeName>
</protein>
<dbReference type="GO" id="GO:0005886">
    <property type="term" value="C:plasma membrane"/>
    <property type="evidence" value="ECO:0007669"/>
    <property type="project" value="UniProtKB-SubCell"/>
</dbReference>
<evidence type="ECO:0000256" key="17">
    <source>
        <dbReference type="ARBA" id="ARBA00048623"/>
    </source>
</evidence>
<dbReference type="RefSeq" id="WP_085863203.1">
    <property type="nucleotide sequence ID" value="NZ_FWFT01000001.1"/>
</dbReference>
<dbReference type="Pfam" id="PF02654">
    <property type="entry name" value="CobS"/>
    <property type="match status" value="1"/>
</dbReference>
<evidence type="ECO:0000256" key="7">
    <source>
        <dbReference type="ARBA" id="ARBA00022475"/>
    </source>
</evidence>
<evidence type="ECO:0000313" key="20">
    <source>
        <dbReference type="EMBL" id="SLN20722.1"/>
    </source>
</evidence>
<evidence type="ECO:0000256" key="11">
    <source>
        <dbReference type="ARBA" id="ARBA00022842"/>
    </source>
</evidence>
<dbReference type="PANTHER" id="PTHR34148">
    <property type="entry name" value="ADENOSYLCOBINAMIDE-GDP RIBAZOLETRANSFERASE"/>
    <property type="match status" value="1"/>
</dbReference>
<evidence type="ECO:0000313" key="21">
    <source>
        <dbReference type="Proteomes" id="UP000193623"/>
    </source>
</evidence>
<dbReference type="UniPathway" id="UPA00148">
    <property type="reaction ID" value="UER00238"/>
</dbReference>
<accession>A0A1Y5RRE1</accession>
<evidence type="ECO:0000256" key="8">
    <source>
        <dbReference type="ARBA" id="ARBA00022573"/>
    </source>
</evidence>
<evidence type="ECO:0000256" key="18">
    <source>
        <dbReference type="ARBA" id="ARBA00049504"/>
    </source>
</evidence>
<evidence type="ECO:0000256" key="1">
    <source>
        <dbReference type="ARBA" id="ARBA00001946"/>
    </source>
</evidence>
<dbReference type="OrthoDB" id="9794626at2"/>
<evidence type="ECO:0000256" key="6">
    <source>
        <dbReference type="ARBA" id="ARBA00015850"/>
    </source>
</evidence>
<keyword evidence="10 19" id="KW-0812">Transmembrane</keyword>
<comment type="function">
    <text evidence="14 19">Joins adenosylcobinamide-GDP and alpha-ribazole to generate adenosylcobalamin (Ado-cobalamin). Also synthesizes adenosylcobalamin 5'-phosphate from adenosylcobinamide-GDP and alpha-ribazole 5'-phosphate.</text>
</comment>
<comment type="pathway">
    <text evidence="3 19">Cofactor biosynthesis; adenosylcobalamin biosynthesis; adenosylcobalamin from cob(II)yrinate a,c-diamide: step 7/7.</text>
</comment>
<feature type="transmembrane region" description="Helical" evidence="19">
    <location>
        <begin position="43"/>
        <end position="64"/>
    </location>
</feature>
<sequence>MTKDDTTPLVTLTDIPAALGLLSRLPVPVDFEAATARGPRSAWAYPVAGLVLALIAALCAHIALSLGLPAPAAAGLALATLVMTTGAMHEDGLADSADGLWGGWTSERRLDIMKDSHTGAYGVIALILGLGLRWVALTAVIDAGALWAGLIATAMLSRAAMVPLMARLPHARSTGLSHSVGQPSITTARLAEALGVAACVILFGWWGLALVAVALVTATACAWIANAKIAGQTGDILGATQQMTEIMLLLAMATLTSQ</sequence>
<evidence type="ECO:0000256" key="3">
    <source>
        <dbReference type="ARBA" id="ARBA00004663"/>
    </source>
</evidence>
<keyword evidence="8 19" id="KW-0169">Cobalamin biosynthesis</keyword>
<keyword evidence="9 19" id="KW-0808">Transferase</keyword>
<evidence type="ECO:0000256" key="14">
    <source>
        <dbReference type="ARBA" id="ARBA00025228"/>
    </source>
</evidence>
<feature type="transmembrane region" description="Helical" evidence="19">
    <location>
        <begin position="147"/>
        <end position="169"/>
    </location>
</feature>
<feature type="transmembrane region" description="Helical" evidence="19">
    <location>
        <begin position="190"/>
        <end position="216"/>
    </location>
</feature>
<comment type="catalytic activity">
    <reaction evidence="17 19">
        <text>alpha-ribazole + adenosylcob(III)inamide-GDP = adenosylcob(III)alamin + GMP + H(+)</text>
        <dbReference type="Rhea" id="RHEA:16049"/>
        <dbReference type="ChEBI" id="CHEBI:10329"/>
        <dbReference type="ChEBI" id="CHEBI:15378"/>
        <dbReference type="ChEBI" id="CHEBI:18408"/>
        <dbReference type="ChEBI" id="CHEBI:58115"/>
        <dbReference type="ChEBI" id="CHEBI:60487"/>
        <dbReference type="EC" id="2.7.8.26"/>
    </reaction>
</comment>
<keyword evidence="11 19" id="KW-0460">Magnesium</keyword>
<evidence type="ECO:0000256" key="16">
    <source>
        <dbReference type="ARBA" id="ARBA00032853"/>
    </source>
</evidence>
<reference evidence="20 21" key="1">
    <citation type="submission" date="2017-03" db="EMBL/GenBank/DDBJ databases">
        <authorList>
            <person name="Afonso C.L."/>
            <person name="Miller P.J."/>
            <person name="Scott M.A."/>
            <person name="Spackman E."/>
            <person name="Goraichik I."/>
            <person name="Dimitrov K.M."/>
            <person name="Suarez D.L."/>
            <person name="Swayne D.E."/>
        </authorList>
    </citation>
    <scope>NUCLEOTIDE SEQUENCE [LARGE SCALE GENOMIC DNA]</scope>
    <source>
        <strain evidence="20 21">CECT 8397</strain>
    </source>
</reference>
<gene>
    <name evidence="20" type="primary">cobS_2</name>
    <name evidence="19" type="synonym">cobS</name>
    <name evidence="20" type="ORF">PSJ8397_00783</name>
</gene>
<comment type="similarity">
    <text evidence="4 19">Belongs to the CobS family.</text>
</comment>
<keyword evidence="12 19" id="KW-1133">Transmembrane helix</keyword>
<evidence type="ECO:0000256" key="13">
    <source>
        <dbReference type="ARBA" id="ARBA00023136"/>
    </source>
</evidence>
<keyword evidence="7 19" id="KW-1003">Cell membrane</keyword>
<proteinExistence type="inferred from homology"/>
<evidence type="ECO:0000256" key="10">
    <source>
        <dbReference type="ARBA" id="ARBA00022692"/>
    </source>
</evidence>
<keyword evidence="21" id="KW-1185">Reference proteome</keyword>
<feature type="transmembrane region" description="Helical" evidence="19">
    <location>
        <begin position="70"/>
        <end position="88"/>
    </location>
</feature>
<keyword evidence="13 19" id="KW-0472">Membrane</keyword>
<dbReference type="InterPro" id="IPR003805">
    <property type="entry name" value="CobS"/>
</dbReference>
<name>A0A1Y5RRE1_9RHOB</name>
<dbReference type="HAMAP" id="MF_00719">
    <property type="entry name" value="CobS"/>
    <property type="match status" value="1"/>
</dbReference>
<comment type="cofactor">
    <cofactor evidence="1 19">
        <name>Mg(2+)</name>
        <dbReference type="ChEBI" id="CHEBI:18420"/>
    </cofactor>
</comment>
<dbReference type="AlphaFoldDB" id="A0A1Y5RRE1"/>
<dbReference type="Proteomes" id="UP000193623">
    <property type="component" value="Unassembled WGS sequence"/>
</dbReference>
<comment type="catalytic activity">
    <reaction evidence="18 19">
        <text>alpha-ribazole 5'-phosphate + adenosylcob(III)inamide-GDP = adenosylcob(III)alamin 5'-phosphate + GMP + H(+)</text>
        <dbReference type="Rhea" id="RHEA:23560"/>
        <dbReference type="ChEBI" id="CHEBI:15378"/>
        <dbReference type="ChEBI" id="CHEBI:57918"/>
        <dbReference type="ChEBI" id="CHEBI:58115"/>
        <dbReference type="ChEBI" id="CHEBI:60487"/>
        <dbReference type="ChEBI" id="CHEBI:60493"/>
        <dbReference type="EC" id="2.7.8.26"/>
    </reaction>
</comment>
<dbReference type="GO" id="GO:0008818">
    <property type="term" value="F:cobalamin 5'-phosphate synthase activity"/>
    <property type="evidence" value="ECO:0007669"/>
    <property type="project" value="UniProtKB-UniRule"/>
</dbReference>
<evidence type="ECO:0000256" key="12">
    <source>
        <dbReference type="ARBA" id="ARBA00022989"/>
    </source>
</evidence>